<keyword evidence="1" id="KW-0472">Membrane</keyword>
<comment type="caution">
    <text evidence="2">The sequence shown here is derived from an EMBL/GenBank/DDBJ whole genome shotgun (WGS) entry which is preliminary data.</text>
</comment>
<reference evidence="2" key="1">
    <citation type="submission" date="2019-08" db="EMBL/GenBank/DDBJ databases">
        <authorList>
            <person name="Kucharzyk K."/>
            <person name="Murdoch R.W."/>
            <person name="Higgins S."/>
            <person name="Loffler F."/>
        </authorList>
    </citation>
    <scope>NUCLEOTIDE SEQUENCE</scope>
</reference>
<evidence type="ECO:0000256" key="1">
    <source>
        <dbReference type="SAM" id="Phobius"/>
    </source>
</evidence>
<evidence type="ECO:0000313" key="2">
    <source>
        <dbReference type="EMBL" id="MPM42849.1"/>
    </source>
</evidence>
<keyword evidence="1" id="KW-0812">Transmembrane</keyword>
<sequence length="85" mass="8966">MMYAPASLYGSFLFRYISEALIDSLSMNSRQVGIIPAVMILGTTLIASCISLKGISSVATCLGSGINLSQILVITPKVPSEPTNK</sequence>
<keyword evidence="1" id="KW-1133">Transmembrane helix</keyword>
<dbReference type="EMBL" id="VSSQ01009880">
    <property type="protein sequence ID" value="MPM42849.1"/>
    <property type="molecule type" value="Genomic_DNA"/>
</dbReference>
<name>A0A644ZPF9_9ZZZZ</name>
<protein>
    <submittedName>
        <fullName evidence="2">Uncharacterized protein</fullName>
    </submittedName>
</protein>
<accession>A0A644ZPF9</accession>
<gene>
    <name evidence="2" type="ORF">SDC9_89521</name>
</gene>
<proteinExistence type="predicted"/>
<feature type="transmembrane region" description="Helical" evidence="1">
    <location>
        <begin position="32"/>
        <end position="52"/>
    </location>
</feature>
<dbReference type="AlphaFoldDB" id="A0A644ZPF9"/>
<organism evidence="2">
    <name type="scientific">bioreactor metagenome</name>
    <dbReference type="NCBI Taxonomy" id="1076179"/>
    <lineage>
        <taxon>unclassified sequences</taxon>
        <taxon>metagenomes</taxon>
        <taxon>ecological metagenomes</taxon>
    </lineage>
</organism>